<evidence type="ECO:0000313" key="3">
    <source>
        <dbReference type="Proteomes" id="UP001221757"/>
    </source>
</evidence>
<protein>
    <submittedName>
        <fullName evidence="2">Uncharacterized protein</fullName>
    </submittedName>
</protein>
<evidence type="ECO:0000313" key="2">
    <source>
        <dbReference type="EMBL" id="KAJ7703624.1"/>
    </source>
</evidence>
<dbReference type="Proteomes" id="UP001221757">
    <property type="component" value="Unassembled WGS sequence"/>
</dbReference>
<proteinExistence type="predicted"/>
<evidence type="ECO:0000256" key="1">
    <source>
        <dbReference type="SAM" id="MobiDB-lite"/>
    </source>
</evidence>
<dbReference type="EMBL" id="JARKIE010000012">
    <property type="protein sequence ID" value="KAJ7703624.1"/>
    <property type="molecule type" value="Genomic_DNA"/>
</dbReference>
<accession>A0AAD7GQM5</accession>
<organism evidence="2 3">
    <name type="scientific">Mycena rosella</name>
    <name type="common">Pink bonnet</name>
    <name type="synonym">Agaricus rosellus</name>
    <dbReference type="NCBI Taxonomy" id="1033263"/>
    <lineage>
        <taxon>Eukaryota</taxon>
        <taxon>Fungi</taxon>
        <taxon>Dikarya</taxon>
        <taxon>Basidiomycota</taxon>
        <taxon>Agaricomycotina</taxon>
        <taxon>Agaricomycetes</taxon>
        <taxon>Agaricomycetidae</taxon>
        <taxon>Agaricales</taxon>
        <taxon>Marasmiineae</taxon>
        <taxon>Mycenaceae</taxon>
        <taxon>Mycena</taxon>
    </lineage>
</organism>
<feature type="region of interest" description="Disordered" evidence="1">
    <location>
        <begin position="85"/>
        <end position="104"/>
    </location>
</feature>
<gene>
    <name evidence="2" type="ORF">B0H17DRAFT_1326802</name>
</gene>
<keyword evidence="3" id="KW-1185">Reference proteome</keyword>
<reference evidence="2" key="1">
    <citation type="submission" date="2023-03" db="EMBL/GenBank/DDBJ databases">
        <title>Massive genome expansion in bonnet fungi (Mycena s.s.) driven by repeated elements and novel gene families across ecological guilds.</title>
        <authorList>
            <consortium name="Lawrence Berkeley National Laboratory"/>
            <person name="Harder C.B."/>
            <person name="Miyauchi S."/>
            <person name="Viragh M."/>
            <person name="Kuo A."/>
            <person name="Thoen E."/>
            <person name="Andreopoulos B."/>
            <person name="Lu D."/>
            <person name="Skrede I."/>
            <person name="Drula E."/>
            <person name="Henrissat B."/>
            <person name="Morin E."/>
            <person name="Kohler A."/>
            <person name="Barry K."/>
            <person name="LaButti K."/>
            <person name="Morin E."/>
            <person name="Salamov A."/>
            <person name="Lipzen A."/>
            <person name="Mereny Z."/>
            <person name="Hegedus B."/>
            <person name="Baldrian P."/>
            <person name="Stursova M."/>
            <person name="Weitz H."/>
            <person name="Taylor A."/>
            <person name="Grigoriev I.V."/>
            <person name="Nagy L.G."/>
            <person name="Martin F."/>
            <person name="Kauserud H."/>
        </authorList>
    </citation>
    <scope>NUCLEOTIDE SEQUENCE</scope>
    <source>
        <strain evidence="2">CBHHK067</strain>
    </source>
</reference>
<comment type="caution">
    <text evidence="2">The sequence shown here is derived from an EMBL/GenBank/DDBJ whole genome shotgun (WGS) entry which is preliminary data.</text>
</comment>
<sequence>MFLNLENGRILSGPLAPTSMLSDLRTKNFVNNLPVTALQMAEVFRSSSKDAVYPSSWLLSAQPKTHLPSPAPRWRKSLPRTARTLAPAPVRFPPHSSRPPLTASHWRPRTLRSLDAALCPGWRYFFVVYYWG</sequence>
<dbReference type="AlphaFoldDB" id="A0AAD7GQM5"/>
<name>A0AAD7GQM5_MYCRO</name>